<dbReference type="Pfam" id="PF00425">
    <property type="entry name" value="Chorismate_bind"/>
    <property type="match status" value="1"/>
</dbReference>
<evidence type="ECO:0000313" key="2">
    <source>
        <dbReference type="EMBL" id="QEO09788.1"/>
    </source>
</evidence>
<protein>
    <submittedName>
        <fullName evidence="2">Anthranilate synthase component I family protein</fullName>
    </submittedName>
</protein>
<organism evidence="2 3">
    <name type="scientific">Protaetiibacter larvae</name>
    <dbReference type="NCBI Taxonomy" id="2592654"/>
    <lineage>
        <taxon>Bacteria</taxon>
        <taxon>Bacillati</taxon>
        <taxon>Actinomycetota</taxon>
        <taxon>Actinomycetes</taxon>
        <taxon>Micrococcales</taxon>
        <taxon>Microbacteriaceae</taxon>
        <taxon>Protaetiibacter</taxon>
    </lineage>
</organism>
<accession>A0A5C1Y8T4</accession>
<keyword evidence="3" id="KW-1185">Reference proteome</keyword>
<dbReference type="PANTHER" id="PTHR11236:SF18">
    <property type="entry name" value="AMINODEOXYCHORISMATE SYNTHASE"/>
    <property type="match status" value="1"/>
</dbReference>
<gene>
    <name evidence="2" type="ORF">FLP23_07090</name>
</gene>
<dbReference type="OrthoDB" id="3518032at2"/>
<dbReference type="RefSeq" id="WP_149325207.1">
    <property type="nucleotide sequence ID" value="NZ_CP043504.1"/>
</dbReference>
<dbReference type="InterPro" id="IPR015890">
    <property type="entry name" value="Chorismate_C"/>
</dbReference>
<dbReference type="GO" id="GO:0046820">
    <property type="term" value="F:4-amino-4-deoxychorismate synthase activity"/>
    <property type="evidence" value="ECO:0007669"/>
    <property type="project" value="TreeGrafter"/>
</dbReference>
<proteinExistence type="predicted"/>
<name>A0A5C1Y8T4_9MICO</name>
<feature type="domain" description="Chorismate-utilising enzyme C-terminal" evidence="1">
    <location>
        <begin position="183"/>
        <end position="437"/>
    </location>
</feature>
<dbReference type="PRINTS" id="PR00095">
    <property type="entry name" value="ANTSNTHASEI"/>
</dbReference>
<dbReference type="Proteomes" id="UP000322159">
    <property type="component" value="Chromosome"/>
</dbReference>
<dbReference type="Gene3D" id="3.60.120.10">
    <property type="entry name" value="Anthranilate synthase"/>
    <property type="match status" value="1"/>
</dbReference>
<evidence type="ECO:0000313" key="3">
    <source>
        <dbReference type="Proteomes" id="UP000322159"/>
    </source>
</evidence>
<reference evidence="2 3" key="1">
    <citation type="submission" date="2019-09" db="EMBL/GenBank/DDBJ databases">
        <title>Genome sequencing of strain KACC 19322.</title>
        <authorList>
            <person name="Heo J."/>
            <person name="Kim S.-J."/>
            <person name="Kim J.-S."/>
            <person name="Hong S.-B."/>
            <person name="Kwon S.-W."/>
        </authorList>
    </citation>
    <scope>NUCLEOTIDE SEQUENCE [LARGE SCALE GENOMIC DNA]</scope>
    <source>
        <strain evidence="2 3">KACC 19322</strain>
    </source>
</reference>
<dbReference type="GO" id="GO:0005737">
    <property type="term" value="C:cytoplasm"/>
    <property type="evidence" value="ECO:0007669"/>
    <property type="project" value="TreeGrafter"/>
</dbReference>
<dbReference type="GO" id="GO:0008153">
    <property type="term" value="P:4-aminobenzoate biosynthetic process"/>
    <property type="evidence" value="ECO:0007669"/>
    <property type="project" value="TreeGrafter"/>
</dbReference>
<dbReference type="SUPFAM" id="SSF56322">
    <property type="entry name" value="ADC synthase"/>
    <property type="match status" value="1"/>
</dbReference>
<dbReference type="AlphaFoldDB" id="A0A5C1Y8T4"/>
<dbReference type="EMBL" id="CP043504">
    <property type="protein sequence ID" value="QEO09788.1"/>
    <property type="molecule type" value="Genomic_DNA"/>
</dbReference>
<dbReference type="InterPro" id="IPR005801">
    <property type="entry name" value="ADC_synthase"/>
</dbReference>
<dbReference type="KEGG" id="lyk:FLP23_07090"/>
<sequence>MRPRLLRHPLGGGFDARQLFAALHPAGDAFWFDSGPGGRAFLGTGERVELPQGEVLPRLRAELAALAVDEPLGAVPLGLVGWLGYELRGESCGMPVRERGPHPDAAFLRVTRLVAIDGAGDAELLALGEGWEGELAAWRDRALEAVEERAEGTRLETSDPTVSLRVAARGSSTGSTPHWHDDEAAYLAHVRACQHAIHEGDAYQLCLTTEARVPGAFDPLAVFDAVRATSATHHGGLLRIGGVCLVSASPERFLEVAPDGVVRTSPIKGTRPRDPRPDEDARLRGELVASEKERAENLMIVDLMRNDLSRVCELGSVAVTRLLEVESYRHVHQLVSTIEGRLLAGLGAVDAVAACFPAGSMTGAPKRRAIELLDGLEQRPRGLYAGAFGYLAADGSADLAMTIRSIVIDADGASVGAGGGITALSVPEEELAEARLKAAALLAALGASADA</sequence>
<dbReference type="InterPro" id="IPR019999">
    <property type="entry name" value="Anth_synth_I-like"/>
</dbReference>
<dbReference type="GO" id="GO:0000162">
    <property type="term" value="P:L-tryptophan biosynthetic process"/>
    <property type="evidence" value="ECO:0007669"/>
    <property type="project" value="TreeGrafter"/>
</dbReference>
<dbReference type="PANTHER" id="PTHR11236">
    <property type="entry name" value="AMINOBENZOATE/ANTHRANILATE SYNTHASE"/>
    <property type="match status" value="1"/>
</dbReference>
<evidence type="ECO:0000259" key="1">
    <source>
        <dbReference type="Pfam" id="PF00425"/>
    </source>
</evidence>